<feature type="compositionally biased region" description="Acidic residues" evidence="1">
    <location>
        <begin position="144"/>
        <end position="167"/>
    </location>
</feature>
<protein>
    <submittedName>
        <fullName evidence="3">Protein AATF/BFR2</fullName>
    </submittedName>
</protein>
<dbReference type="STRING" id="67003.A0A1X0NXQ8"/>
<dbReference type="EMBL" id="NBCO01000014">
    <property type="protein sequence ID" value="ORC88999.1"/>
    <property type="molecule type" value="Genomic_DNA"/>
</dbReference>
<feature type="region of interest" description="Disordered" evidence="1">
    <location>
        <begin position="361"/>
        <end position="381"/>
    </location>
</feature>
<dbReference type="InterPro" id="IPR039223">
    <property type="entry name" value="AATF/Bfr2"/>
</dbReference>
<accession>A0A1X0NXQ8</accession>
<evidence type="ECO:0000259" key="2">
    <source>
        <dbReference type="Pfam" id="PF13339"/>
    </source>
</evidence>
<dbReference type="PANTHER" id="PTHR15565">
    <property type="entry name" value="AATF PROTEIN APOPTOSIS ANTAGONIZING TRANSCRIPTION FACTOR"/>
    <property type="match status" value="1"/>
</dbReference>
<dbReference type="PANTHER" id="PTHR15565:SF0">
    <property type="entry name" value="PROTEIN AATF"/>
    <property type="match status" value="1"/>
</dbReference>
<dbReference type="Pfam" id="PF13339">
    <property type="entry name" value="AATF-Che1"/>
    <property type="match status" value="1"/>
</dbReference>
<dbReference type="Proteomes" id="UP000192257">
    <property type="component" value="Unassembled WGS sequence"/>
</dbReference>
<keyword evidence="4" id="KW-1185">Reference proteome</keyword>
<evidence type="ECO:0000256" key="1">
    <source>
        <dbReference type="SAM" id="MobiDB-lite"/>
    </source>
</evidence>
<dbReference type="RefSeq" id="XP_028883065.1">
    <property type="nucleotide sequence ID" value="XM_029025655.1"/>
</dbReference>
<comment type="caution">
    <text evidence="3">The sequence shown here is derived from an EMBL/GenBank/DDBJ whole genome shotgun (WGS) entry which is preliminary data.</text>
</comment>
<reference evidence="3 4" key="1">
    <citation type="submission" date="2017-03" db="EMBL/GenBank/DDBJ databases">
        <title>An alternative strategy for trypanosome survival in the mammalian bloodstream revealed through genome and transcriptome analysis of the ubiquitous bovine parasite Trypanosoma (Megatrypanum) theileri.</title>
        <authorList>
            <person name="Kelly S."/>
            <person name="Ivens A."/>
            <person name="Mott A."/>
            <person name="O'Neill E."/>
            <person name="Emms D."/>
            <person name="Macleod O."/>
            <person name="Voorheis P."/>
            <person name="Matthews J."/>
            <person name="Matthews K."/>
            <person name="Carrington M."/>
        </authorList>
    </citation>
    <scope>NUCLEOTIDE SEQUENCE [LARGE SCALE GENOMIC DNA]</scope>
    <source>
        <strain evidence="3">Edinburgh</strain>
    </source>
</reference>
<dbReference type="AlphaFoldDB" id="A0A1X0NXQ8"/>
<evidence type="ECO:0000313" key="3">
    <source>
        <dbReference type="EMBL" id="ORC88999.1"/>
    </source>
</evidence>
<evidence type="ECO:0000313" key="4">
    <source>
        <dbReference type="Proteomes" id="UP000192257"/>
    </source>
</evidence>
<dbReference type="GO" id="GO:0005730">
    <property type="term" value="C:nucleolus"/>
    <property type="evidence" value="ECO:0007669"/>
    <property type="project" value="TreeGrafter"/>
</dbReference>
<name>A0A1X0NXQ8_9TRYP</name>
<feature type="compositionally biased region" description="Acidic residues" evidence="1">
    <location>
        <begin position="185"/>
        <end position="200"/>
    </location>
</feature>
<dbReference type="OrthoDB" id="278618at2759"/>
<dbReference type="VEuPathDB" id="TriTrypDB:TM35_000142100"/>
<dbReference type="InterPro" id="IPR025160">
    <property type="entry name" value="AATF"/>
</dbReference>
<feature type="domain" description="AATF leucine zipper-containing" evidence="2">
    <location>
        <begin position="290"/>
        <end position="404"/>
    </location>
</feature>
<feature type="compositionally biased region" description="Basic and acidic residues" evidence="1">
    <location>
        <begin position="56"/>
        <end position="65"/>
    </location>
</feature>
<gene>
    <name evidence="3" type="ORF">TM35_000142100</name>
</gene>
<dbReference type="GeneID" id="39985435"/>
<organism evidence="3 4">
    <name type="scientific">Trypanosoma theileri</name>
    <dbReference type="NCBI Taxonomy" id="67003"/>
    <lineage>
        <taxon>Eukaryota</taxon>
        <taxon>Discoba</taxon>
        <taxon>Euglenozoa</taxon>
        <taxon>Kinetoplastea</taxon>
        <taxon>Metakinetoplastina</taxon>
        <taxon>Trypanosomatida</taxon>
        <taxon>Trypanosomatidae</taxon>
        <taxon>Trypanosoma</taxon>
    </lineage>
</organism>
<feature type="compositionally biased region" description="Basic and acidic residues" evidence="1">
    <location>
        <begin position="361"/>
        <end position="375"/>
    </location>
</feature>
<proteinExistence type="predicted"/>
<sequence>MSVRRGQLSSSSSSSLTRRRSTNKKSVSDIINEQFANEDGRFGETDAWDDVGGDGPHIDDYRDDGSGGDDDEGNNSYLHQYETLPAAKRKKTEGIQQKRQAEEKKNKKLRRRGPLDSSLSTGEYAATPVDVEAAMDGIFGALEMNDDEDYDEDFDYNDYDDEDDADFSDMQKDSKGSRKKGGQDYDYDYDDEDYEEEDAADDKAETSHGKKRKRTSGGKPETEEEYIAWLEARQAKKQALRRSLGGDAEGDILEQLESLRNVQMELLAKEAVEGSEDDPRAKERQRAQAAVRHYVMVYSQLLRVRLKLQPIVARAVAFPQYYALPDFLESDEGEIHTGVNEVVDSLESLLTTFYALAKDGKESKEKQKSKDEKHTNAPNFKEINASHRRMMKDVDECIEYWGAKLVQPNSVKLRTISQPLLQQIRAILEGKARLRAKVQKNRSHVAILAHPEHYQATVSAEGKSARALHIAEGDNDDEIYDDAEFLREVVKRGGMARLQQEQQQQFLEEQESLRASAVPSKRGFHRLTKGKSVNYEPRPKLVGFLMPVPYTYSEQHEVMVKSLFQ</sequence>
<feature type="region of interest" description="Disordered" evidence="1">
    <location>
        <begin position="1"/>
        <end position="223"/>
    </location>
</feature>